<feature type="compositionally biased region" description="Basic and acidic residues" evidence="9">
    <location>
        <begin position="118"/>
        <end position="130"/>
    </location>
</feature>
<dbReference type="InterPro" id="IPR008271">
    <property type="entry name" value="Ser/Thr_kinase_AS"/>
</dbReference>
<dbReference type="GO" id="GO:0005524">
    <property type="term" value="F:ATP binding"/>
    <property type="evidence" value="ECO:0007669"/>
    <property type="project" value="UniProtKB-UniRule"/>
</dbReference>
<evidence type="ECO:0000256" key="5">
    <source>
        <dbReference type="ARBA" id="ARBA00022741"/>
    </source>
</evidence>
<keyword evidence="13" id="KW-1185">Reference proteome</keyword>
<sequence>MGQCYGKTNSSNRTDATNVTIVASSTDHNHQAPLPSSTPRNGVRSVKNTPARSSSTHPSPWPSPYPQGVAASPLPGGVSPSPARASTPRRFLRRPFPPPSPAKHIAASLVKRLGGRGKPKEGPIPEHGGVEAEQQQEQSLDKSFGYSKNFGAKYELGKEIGRGHFGHTCSARVKKGELKDEAVAVKIISKAKNFEKQSNLACDMDVNILGKMEETKESVCQYPRLIWQMTTAISIEDVRREVKILRALSGHRHLIKFYDAFEDANNVYIVMELCEGGELLDRILARGGRYTEEDAKAIIVQILCVVAFCHLQGVVHRDLKPENFLFTSGSEDAVMKLIDFGLSDFIKPDDRLNDIVGSAYYVAPEVLHRSYCLEADIWSIGVITYILLCGSRPFWARTESGIFRAVLRSDPNYEDLPWPSVTPEAKDFVKRLLNKDYRKRMTAVQALSYDILFYDKKVSMENWQWMSCSVFQLEVEVAEIFLKHASLGIVGCLTRLTKTSIIAAHPWLRDDSHPIHLDILIYKLVKEYLHATPFKRAALKALSKALTEDELVYLRAQFNLLEPNGDGSVSLDNFKMALVRNATDAMRESRVSEILNAMQSLAFRRMFFDDFCAAAISTYQLEALEGWEQIASTAFEHFELEGNRVISVEELARVYTTGALRFTLLFEYDFKSLRTAGTKCGSFCLYIHQRLDQKLRWQA</sequence>
<evidence type="ECO:0000256" key="1">
    <source>
        <dbReference type="ARBA" id="ARBA00005354"/>
    </source>
</evidence>
<dbReference type="PROSITE" id="PS50011">
    <property type="entry name" value="PROTEIN_KINASE_DOM"/>
    <property type="match status" value="1"/>
</dbReference>
<dbReference type="GO" id="GO:0005509">
    <property type="term" value="F:calcium ion binding"/>
    <property type="evidence" value="ECO:0007669"/>
    <property type="project" value="InterPro"/>
</dbReference>
<reference evidence="13" key="1">
    <citation type="journal article" date="2019" name="Gigascience">
        <title>De novo genome assembly of the endangered Acer yangbiense, a plant species with extremely small populations endemic to Yunnan Province, China.</title>
        <authorList>
            <person name="Yang J."/>
            <person name="Wariss H.M."/>
            <person name="Tao L."/>
            <person name="Zhang R."/>
            <person name="Yun Q."/>
            <person name="Hollingsworth P."/>
            <person name="Dao Z."/>
            <person name="Luo G."/>
            <person name="Guo H."/>
            <person name="Ma Y."/>
            <person name="Sun W."/>
        </authorList>
    </citation>
    <scope>NUCLEOTIDE SEQUENCE [LARGE SCALE GENOMIC DNA]</scope>
    <source>
        <strain evidence="13">cv. br00</strain>
    </source>
</reference>
<gene>
    <name evidence="12" type="ORF">DKX38_003082</name>
</gene>
<keyword evidence="6" id="KW-0418">Kinase</keyword>
<feature type="compositionally biased region" description="Polar residues" evidence="9">
    <location>
        <begin position="1"/>
        <end position="26"/>
    </location>
</feature>
<feature type="domain" description="Protein kinase" evidence="10">
    <location>
        <begin position="154"/>
        <end position="452"/>
    </location>
</feature>
<organism evidence="12 13">
    <name type="scientific">Salix brachista</name>
    <dbReference type="NCBI Taxonomy" id="2182728"/>
    <lineage>
        <taxon>Eukaryota</taxon>
        <taxon>Viridiplantae</taxon>
        <taxon>Streptophyta</taxon>
        <taxon>Embryophyta</taxon>
        <taxon>Tracheophyta</taxon>
        <taxon>Spermatophyta</taxon>
        <taxon>Magnoliopsida</taxon>
        <taxon>eudicotyledons</taxon>
        <taxon>Gunneridae</taxon>
        <taxon>Pentapetalae</taxon>
        <taxon>rosids</taxon>
        <taxon>fabids</taxon>
        <taxon>Malpighiales</taxon>
        <taxon>Salicaceae</taxon>
        <taxon>Saliceae</taxon>
        <taxon>Salix</taxon>
    </lineage>
</organism>
<dbReference type="Gene3D" id="1.10.510.10">
    <property type="entry name" value="Transferase(Phosphotransferase) domain 1"/>
    <property type="match status" value="2"/>
</dbReference>
<dbReference type="FunFam" id="1.10.510.10:FF:000111">
    <property type="entry name" value="CDPK-related kinase 1"/>
    <property type="match status" value="1"/>
</dbReference>
<dbReference type="AlphaFoldDB" id="A0A5N5NQ07"/>
<dbReference type="InterPro" id="IPR000719">
    <property type="entry name" value="Prot_kinase_dom"/>
</dbReference>
<dbReference type="InterPro" id="IPR017441">
    <property type="entry name" value="Protein_kinase_ATP_BS"/>
</dbReference>
<evidence type="ECO:0000256" key="3">
    <source>
        <dbReference type="ARBA" id="ARBA00022553"/>
    </source>
</evidence>
<evidence type="ECO:0000313" key="12">
    <source>
        <dbReference type="EMBL" id="KAB5569289.1"/>
    </source>
</evidence>
<dbReference type="Pfam" id="PF00069">
    <property type="entry name" value="Pkinase"/>
    <property type="match status" value="1"/>
</dbReference>
<dbReference type="EMBL" id="VDCV01000002">
    <property type="protein sequence ID" value="KAB5569289.1"/>
    <property type="molecule type" value="Genomic_DNA"/>
</dbReference>
<feature type="binding site" evidence="8">
    <location>
        <position position="186"/>
    </location>
    <ligand>
        <name>ATP</name>
        <dbReference type="ChEBI" id="CHEBI:30616"/>
    </ligand>
</feature>
<evidence type="ECO:0000256" key="9">
    <source>
        <dbReference type="SAM" id="MobiDB-lite"/>
    </source>
</evidence>
<feature type="region of interest" description="Disordered" evidence="9">
    <location>
        <begin position="1"/>
        <end position="134"/>
    </location>
</feature>
<accession>A0A5N5NQ07</accession>
<feature type="compositionally biased region" description="Polar residues" evidence="9">
    <location>
        <begin position="34"/>
        <end position="52"/>
    </location>
</feature>
<dbReference type="SUPFAM" id="SSF47473">
    <property type="entry name" value="EF-hand"/>
    <property type="match status" value="1"/>
</dbReference>
<dbReference type="InterPro" id="IPR050205">
    <property type="entry name" value="CDPK_Ser/Thr_kinases"/>
</dbReference>
<dbReference type="InterPro" id="IPR011992">
    <property type="entry name" value="EF-hand-dom_pair"/>
</dbReference>
<dbReference type="Gene3D" id="3.30.200.20">
    <property type="entry name" value="Phosphorylase Kinase, domain 1"/>
    <property type="match status" value="1"/>
</dbReference>
<dbReference type="GO" id="GO:0004674">
    <property type="term" value="F:protein serine/threonine kinase activity"/>
    <property type="evidence" value="ECO:0007669"/>
    <property type="project" value="UniProtKB-KW"/>
</dbReference>
<feature type="domain" description="EF-hand" evidence="11">
    <location>
        <begin position="549"/>
        <end position="584"/>
    </location>
</feature>
<dbReference type="InterPro" id="IPR002048">
    <property type="entry name" value="EF_hand_dom"/>
</dbReference>
<dbReference type="InterPro" id="IPR011009">
    <property type="entry name" value="Kinase-like_dom_sf"/>
</dbReference>
<evidence type="ECO:0000256" key="6">
    <source>
        <dbReference type="ARBA" id="ARBA00022777"/>
    </source>
</evidence>
<keyword evidence="7 8" id="KW-0067">ATP-binding</keyword>
<dbReference type="FunFam" id="1.10.238.10:FF:000085">
    <property type="entry name" value="CDPK-related kinase 1"/>
    <property type="match status" value="1"/>
</dbReference>
<evidence type="ECO:0000256" key="4">
    <source>
        <dbReference type="ARBA" id="ARBA00022679"/>
    </source>
</evidence>
<keyword evidence="4" id="KW-0808">Transferase</keyword>
<keyword evidence="5 8" id="KW-0547">Nucleotide-binding</keyword>
<comment type="caution">
    <text evidence="12">The sequence shown here is derived from an EMBL/GenBank/DDBJ whole genome shotgun (WGS) entry which is preliminary data.</text>
</comment>
<evidence type="ECO:0000259" key="11">
    <source>
        <dbReference type="PROSITE" id="PS50222"/>
    </source>
</evidence>
<dbReference type="PANTHER" id="PTHR24349">
    <property type="entry name" value="SERINE/THREONINE-PROTEIN KINASE"/>
    <property type="match status" value="1"/>
</dbReference>
<evidence type="ECO:0000256" key="7">
    <source>
        <dbReference type="ARBA" id="ARBA00022840"/>
    </source>
</evidence>
<evidence type="ECO:0008006" key="14">
    <source>
        <dbReference type="Google" id="ProtNLM"/>
    </source>
</evidence>
<dbReference type="FunFam" id="3.30.200.20:FF:001207">
    <property type="entry name" value="CDPK-related kinase 1"/>
    <property type="match status" value="1"/>
</dbReference>
<dbReference type="PROSITE" id="PS00107">
    <property type="entry name" value="PROTEIN_KINASE_ATP"/>
    <property type="match status" value="1"/>
</dbReference>
<proteinExistence type="inferred from homology"/>
<evidence type="ECO:0000256" key="8">
    <source>
        <dbReference type="PROSITE-ProRule" id="PRU10141"/>
    </source>
</evidence>
<evidence type="ECO:0000313" key="13">
    <source>
        <dbReference type="Proteomes" id="UP000326939"/>
    </source>
</evidence>
<dbReference type="CDD" id="cd05117">
    <property type="entry name" value="STKc_CAMK"/>
    <property type="match status" value="1"/>
</dbReference>
<comment type="similarity">
    <text evidence="1">Belongs to the protein kinase superfamily. CAMK Ser/Thr protein kinase family. CaMK subfamily.</text>
</comment>
<protein>
    <recommendedName>
        <fullName evidence="14">Protein kinase domain-containing protein</fullName>
    </recommendedName>
</protein>
<keyword evidence="3" id="KW-0597">Phosphoprotein</keyword>
<keyword evidence="2" id="KW-0723">Serine/threonine-protein kinase</keyword>
<dbReference type="SUPFAM" id="SSF56112">
    <property type="entry name" value="Protein kinase-like (PK-like)"/>
    <property type="match status" value="1"/>
</dbReference>
<dbReference type="Gene3D" id="1.10.238.10">
    <property type="entry name" value="EF-hand"/>
    <property type="match status" value="1"/>
</dbReference>
<dbReference type="Proteomes" id="UP000326939">
    <property type="component" value="Chromosome 2"/>
</dbReference>
<evidence type="ECO:0000256" key="2">
    <source>
        <dbReference type="ARBA" id="ARBA00022527"/>
    </source>
</evidence>
<dbReference type="PROSITE" id="PS00108">
    <property type="entry name" value="PROTEIN_KINASE_ST"/>
    <property type="match status" value="1"/>
</dbReference>
<dbReference type="PROSITE" id="PS50222">
    <property type="entry name" value="EF_HAND_2"/>
    <property type="match status" value="1"/>
</dbReference>
<dbReference type="SMART" id="SM00220">
    <property type="entry name" value="S_TKc"/>
    <property type="match status" value="1"/>
</dbReference>
<evidence type="ECO:0000259" key="10">
    <source>
        <dbReference type="PROSITE" id="PS50011"/>
    </source>
</evidence>
<name>A0A5N5NQ07_9ROSI</name>